<protein>
    <submittedName>
        <fullName evidence="1">Uncharacterized protein</fullName>
    </submittedName>
</protein>
<accession>U5LAD4</accession>
<keyword evidence="2" id="KW-1185">Reference proteome</keyword>
<dbReference type="AlphaFoldDB" id="U5LAD4"/>
<evidence type="ECO:0000313" key="2">
    <source>
        <dbReference type="Proteomes" id="UP000017805"/>
    </source>
</evidence>
<dbReference type="Proteomes" id="UP000017805">
    <property type="component" value="Chromosome"/>
</dbReference>
<organism evidence="1 2">
    <name type="scientific">Bacillus infantis NRRL B-14911</name>
    <dbReference type="NCBI Taxonomy" id="1367477"/>
    <lineage>
        <taxon>Bacteria</taxon>
        <taxon>Bacillati</taxon>
        <taxon>Bacillota</taxon>
        <taxon>Bacilli</taxon>
        <taxon>Bacillales</taxon>
        <taxon>Bacillaceae</taxon>
        <taxon>Bacillus</taxon>
    </lineage>
</organism>
<dbReference type="PATRIC" id="fig|1367477.3.peg.2860"/>
<reference evidence="1 2" key="1">
    <citation type="submission" date="2013-07" db="EMBL/GenBank/DDBJ databases">
        <title>Complete genome sequence of Bacillus infantis NRRL B-14911 that has potential to induce cardiac disease by antigenic mimicry.</title>
        <authorList>
            <person name="Massilamany C."/>
            <person name="Smith T.P.L."/>
            <person name="Loy J.D."/>
            <person name="Barletta R."/>
            <person name="Reddy J."/>
        </authorList>
    </citation>
    <scope>NUCLEOTIDE SEQUENCE [LARGE SCALE GENOMIC DNA]</scope>
    <source>
        <strain evidence="1 2">NRRL B-14911</strain>
    </source>
</reference>
<sequence>MHALYLLNTTATGGFMGNTCRYVINAVGKGGETYYTQCKDKKEMEEWISEHQDRIVMEEIKVKDKNKHPLLKLFSK</sequence>
<dbReference type="KEGG" id="bif:N288_14470"/>
<name>U5LAD4_9BACI</name>
<proteinExistence type="predicted"/>
<dbReference type="HOGENOM" id="CLU_198780_0_0_9"/>
<evidence type="ECO:0000313" key="1">
    <source>
        <dbReference type="EMBL" id="AGX04794.1"/>
    </source>
</evidence>
<dbReference type="EMBL" id="CP006643">
    <property type="protein sequence ID" value="AGX04794.1"/>
    <property type="molecule type" value="Genomic_DNA"/>
</dbReference>
<gene>
    <name evidence="1" type="ORF">N288_14470</name>
</gene>